<protein>
    <recommendedName>
        <fullName evidence="8">DDE Tnp4 domain-containing protein</fullName>
    </recommendedName>
</protein>
<dbReference type="AlphaFoldDB" id="A0AAV2NZV8"/>
<evidence type="ECO:0000313" key="9">
    <source>
        <dbReference type="EMBL" id="CAL1685203.1"/>
    </source>
</evidence>
<evidence type="ECO:0000256" key="4">
    <source>
        <dbReference type="ARBA" id="ARBA00022722"/>
    </source>
</evidence>
<dbReference type="Proteomes" id="UP001497644">
    <property type="component" value="Chromosome 6"/>
</dbReference>
<keyword evidence="6" id="KW-0378">Hydrolase</keyword>
<evidence type="ECO:0000256" key="2">
    <source>
        <dbReference type="ARBA" id="ARBA00004123"/>
    </source>
</evidence>
<dbReference type="GO" id="GO:0046872">
    <property type="term" value="F:metal ion binding"/>
    <property type="evidence" value="ECO:0007669"/>
    <property type="project" value="UniProtKB-KW"/>
</dbReference>
<evidence type="ECO:0000256" key="1">
    <source>
        <dbReference type="ARBA" id="ARBA00001968"/>
    </source>
</evidence>
<comment type="similarity">
    <text evidence="3">Belongs to the HARBI1 family.</text>
</comment>
<dbReference type="GO" id="GO:0004518">
    <property type="term" value="F:nuclease activity"/>
    <property type="evidence" value="ECO:0007669"/>
    <property type="project" value="UniProtKB-KW"/>
</dbReference>
<gene>
    <name evidence="9" type="ORF">LPLAT_LOCUS10761</name>
</gene>
<name>A0AAV2NZV8_9HYME</name>
<accession>A0AAV2NZV8</accession>
<comment type="subcellular location">
    <subcellularLocation>
        <location evidence="2">Nucleus</location>
    </subcellularLocation>
</comment>
<keyword evidence="7" id="KW-0539">Nucleus</keyword>
<dbReference type="InterPro" id="IPR027806">
    <property type="entry name" value="HARBI1_dom"/>
</dbReference>
<dbReference type="PANTHER" id="PTHR22930:SF269">
    <property type="entry name" value="NUCLEASE HARBI1-LIKE PROTEIN"/>
    <property type="match status" value="1"/>
</dbReference>
<dbReference type="InterPro" id="IPR045249">
    <property type="entry name" value="HARBI1-like"/>
</dbReference>
<dbReference type="Pfam" id="PF13359">
    <property type="entry name" value="DDE_Tnp_4"/>
    <property type="match status" value="1"/>
</dbReference>
<keyword evidence="5" id="KW-0479">Metal-binding</keyword>
<evidence type="ECO:0000256" key="5">
    <source>
        <dbReference type="ARBA" id="ARBA00022723"/>
    </source>
</evidence>
<dbReference type="GO" id="GO:0016787">
    <property type="term" value="F:hydrolase activity"/>
    <property type="evidence" value="ECO:0007669"/>
    <property type="project" value="UniProtKB-KW"/>
</dbReference>
<keyword evidence="10" id="KW-1185">Reference proteome</keyword>
<evidence type="ECO:0000256" key="7">
    <source>
        <dbReference type="ARBA" id="ARBA00023242"/>
    </source>
</evidence>
<reference evidence="9" key="1">
    <citation type="submission" date="2024-04" db="EMBL/GenBank/DDBJ databases">
        <authorList>
            <consortium name="Molecular Ecology Group"/>
        </authorList>
    </citation>
    <scope>NUCLEOTIDE SEQUENCE</scope>
</reference>
<dbReference type="EMBL" id="OZ034829">
    <property type="protein sequence ID" value="CAL1685203.1"/>
    <property type="molecule type" value="Genomic_DNA"/>
</dbReference>
<evidence type="ECO:0000313" key="10">
    <source>
        <dbReference type="Proteomes" id="UP001497644"/>
    </source>
</evidence>
<sequence length="436" mass="50562">MDDAEEMLLGLLVLGAGLILLRRREKSKRWANRKWWVRPINCQRNDQGDYMNLLQEMKLDSVMFFCYTRMALPLFNNLLERMRAHLVKRNWRALEPEQRLAITLRYLATGDLPLSIALAYRVGESTIYKVVKETCDVLINVLEPLYLRNPTREEWTKICNGFWSNWNFPNCVGAVDGKHVQINAPPNSGSLYYNYKKTFSVVLMAACDHEYKFTLVDVGAYGSNNDADVFSRSEFGQALLDGELDLPEGTARLPGSNSKTQCFFVGDEAFQLTNNMMRPYSSRNLPEDKTIFNYRLSQARRTIENTFGILAARWRIFTHPISLHPDRADKIIMACMCLHIFLMTENNRMQARQRTYCPSHYIDTELDNGDVIPGEWRKENAAGIQNLRPSSAHRAKTKAYSQRDILKDYFLTPKGEVTWQYAYVRRGFNREDLPEN</sequence>
<evidence type="ECO:0000259" key="8">
    <source>
        <dbReference type="Pfam" id="PF13359"/>
    </source>
</evidence>
<dbReference type="PANTHER" id="PTHR22930">
    <property type="match status" value="1"/>
</dbReference>
<keyword evidence="4" id="KW-0540">Nuclease</keyword>
<organism evidence="9 10">
    <name type="scientific">Lasius platythorax</name>
    <dbReference type="NCBI Taxonomy" id="488582"/>
    <lineage>
        <taxon>Eukaryota</taxon>
        <taxon>Metazoa</taxon>
        <taxon>Ecdysozoa</taxon>
        <taxon>Arthropoda</taxon>
        <taxon>Hexapoda</taxon>
        <taxon>Insecta</taxon>
        <taxon>Pterygota</taxon>
        <taxon>Neoptera</taxon>
        <taxon>Endopterygota</taxon>
        <taxon>Hymenoptera</taxon>
        <taxon>Apocrita</taxon>
        <taxon>Aculeata</taxon>
        <taxon>Formicoidea</taxon>
        <taxon>Formicidae</taxon>
        <taxon>Formicinae</taxon>
        <taxon>Lasius</taxon>
        <taxon>Lasius</taxon>
    </lineage>
</organism>
<proteinExistence type="inferred from homology"/>
<evidence type="ECO:0000256" key="3">
    <source>
        <dbReference type="ARBA" id="ARBA00006958"/>
    </source>
</evidence>
<evidence type="ECO:0000256" key="6">
    <source>
        <dbReference type="ARBA" id="ARBA00022801"/>
    </source>
</evidence>
<feature type="domain" description="DDE Tnp4" evidence="8">
    <location>
        <begin position="175"/>
        <end position="339"/>
    </location>
</feature>
<comment type="cofactor">
    <cofactor evidence="1">
        <name>a divalent metal cation</name>
        <dbReference type="ChEBI" id="CHEBI:60240"/>
    </cofactor>
</comment>
<dbReference type="GO" id="GO:0005634">
    <property type="term" value="C:nucleus"/>
    <property type="evidence" value="ECO:0007669"/>
    <property type="project" value="UniProtKB-SubCell"/>
</dbReference>